<evidence type="ECO:0000313" key="5">
    <source>
        <dbReference type="EMBL" id="NDV62123.1"/>
    </source>
</evidence>
<name>A0A6B2M091_9BACT</name>
<dbReference type="PANTHER" id="PTHR30258:SF2">
    <property type="entry name" value="COMG OPERON PROTEIN 1"/>
    <property type="match status" value="1"/>
</dbReference>
<dbReference type="CDD" id="cd01129">
    <property type="entry name" value="PulE-GspE-like"/>
    <property type="match status" value="1"/>
</dbReference>
<dbReference type="PANTHER" id="PTHR30258">
    <property type="entry name" value="TYPE II SECRETION SYSTEM PROTEIN GSPE-RELATED"/>
    <property type="match status" value="1"/>
</dbReference>
<dbReference type="InterPro" id="IPR003593">
    <property type="entry name" value="AAA+_ATPase"/>
</dbReference>
<evidence type="ECO:0000313" key="6">
    <source>
        <dbReference type="Proteomes" id="UP000478417"/>
    </source>
</evidence>
<evidence type="ECO:0000259" key="4">
    <source>
        <dbReference type="PROSITE" id="PS00662"/>
    </source>
</evidence>
<dbReference type="RefSeq" id="WP_163963751.1">
    <property type="nucleotide sequence ID" value="NZ_JAAGNX010000002.1"/>
</dbReference>
<dbReference type="InterPro" id="IPR027417">
    <property type="entry name" value="P-loop_NTPase"/>
</dbReference>
<protein>
    <submittedName>
        <fullName evidence="5">Flp pilus assembly complex ATPase component</fullName>
    </submittedName>
</protein>
<dbReference type="Proteomes" id="UP000478417">
    <property type="component" value="Unassembled WGS sequence"/>
</dbReference>
<dbReference type="Gene3D" id="3.30.450.90">
    <property type="match status" value="1"/>
</dbReference>
<dbReference type="Pfam" id="PF00437">
    <property type="entry name" value="T2SSE"/>
    <property type="match status" value="1"/>
</dbReference>
<comment type="caution">
    <text evidence="5">The sequence shown here is derived from an EMBL/GenBank/DDBJ whole genome shotgun (WGS) entry which is preliminary data.</text>
</comment>
<dbReference type="SUPFAM" id="SSF52540">
    <property type="entry name" value="P-loop containing nucleoside triphosphate hydrolases"/>
    <property type="match status" value="1"/>
</dbReference>
<evidence type="ECO:0000256" key="3">
    <source>
        <dbReference type="ARBA" id="ARBA00022840"/>
    </source>
</evidence>
<dbReference type="SMART" id="SM00382">
    <property type="entry name" value="AAA"/>
    <property type="match status" value="1"/>
</dbReference>
<dbReference type="PROSITE" id="PS00662">
    <property type="entry name" value="T2SP_E"/>
    <property type="match status" value="1"/>
</dbReference>
<keyword evidence="6" id="KW-1185">Reference proteome</keyword>
<reference evidence="5 6" key="1">
    <citation type="submission" date="2020-02" db="EMBL/GenBank/DDBJ databases">
        <title>Albibacoteraceae fam. nov., the first described family within the subdivision 4 Verrucomicrobia.</title>
        <authorList>
            <person name="Xi F."/>
        </authorList>
    </citation>
    <scope>NUCLEOTIDE SEQUENCE [LARGE SCALE GENOMIC DNA]</scope>
    <source>
        <strain evidence="5 6">CK1056</strain>
    </source>
</reference>
<feature type="domain" description="Bacterial type II secretion system protein E" evidence="4">
    <location>
        <begin position="358"/>
        <end position="372"/>
    </location>
</feature>
<keyword evidence="2" id="KW-0547">Nucleotide-binding</keyword>
<evidence type="ECO:0000256" key="2">
    <source>
        <dbReference type="ARBA" id="ARBA00022741"/>
    </source>
</evidence>
<dbReference type="GO" id="GO:0016887">
    <property type="term" value="F:ATP hydrolysis activity"/>
    <property type="evidence" value="ECO:0007669"/>
    <property type="project" value="TreeGrafter"/>
</dbReference>
<comment type="similarity">
    <text evidence="1">Belongs to the GSP E family.</text>
</comment>
<dbReference type="GO" id="GO:0005524">
    <property type="term" value="F:ATP binding"/>
    <property type="evidence" value="ECO:0007669"/>
    <property type="project" value="UniProtKB-KW"/>
</dbReference>
<organism evidence="5 6">
    <name type="scientific">Oceanipulchritudo coccoides</name>
    <dbReference type="NCBI Taxonomy" id="2706888"/>
    <lineage>
        <taxon>Bacteria</taxon>
        <taxon>Pseudomonadati</taxon>
        <taxon>Verrucomicrobiota</taxon>
        <taxon>Opitutia</taxon>
        <taxon>Puniceicoccales</taxon>
        <taxon>Oceanipulchritudinaceae</taxon>
        <taxon>Oceanipulchritudo</taxon>
    </lineage>
</organism>
<dbReference type="GO" id="GO:0005886">
    <property type="term" value="C:plasma membrane"/>
    <property type="evidence" value="ECO:0007669"/>
    <property type="project" value="TreeGrafter"/>
</dbReference>
<dbReference type="InterPro" id="IPR001482">
    <property type="entry name" value="T2SS/T4SS_dom"/>
</dbReference>
<dbReference type="AlphaFoldDB" id="A0A6B2M091"/>
<sequence length="530" mass="58741">MPSYRPFLTPLLPKSLSGVAQARREPPKSPLEEEALLGGFQGQEERIWTLLEQKVKESFGISLLLDLPEKCRVVSCPGMIRQRTPNRFLVLQTPHTNWFLIEQPASIPLIDMYSVEDQRAAIARPTLFARLWREMENVGEPEVAPDLQVEESSEKTARALEKYITALVQMGDPSDWHLEPGQDGFRSRLRIDGRLQLDEFIPAAKGRWLINSLVSVIGLNPAAGIASEGQLLHRLPSGKEIPLRVSMIPSQHGPAVVMRFLYPLEKRKMHLEILGLPPEDTEVLTHRYQAGRGLWLVVGPTGSGKSTTLRAFLQLSIKAQEKVLAVEDPVEFPLPGAHHLSVGAPPGLTWTRALRAFLRQAPDSVLIGEIRDEETATIALQAARTGHRILSTLHARDNPGVKRRLCDLGQPSDSLDSVCECILHQRLLPRLCPHCRSLAPVSQAASAEIRRAGLPVPATLASGKGCTHCHSGVKGRMPIFSSGDFSPRSETRIELQRSAWNAVFRHEVSLNDALPHLSEPLRSRFGICQP</sequence>
<gene>
    <name evidence="5" type="primary">cpaF</name>
    <name evidence="5" type="ORF">G0Q06_06665</name>
</gene>
<keyword evidence="3" id="KW-0067">ATP-binding</keyword>
<dbReference type="EMBL" id="JAAGNX010000002">
    <property type="protein sequence ID" value="NDV62123.1"/>
    <property type="molecule type" value="Genomic_DNA"/>
</dbReference>
<dbReference type="Gene3D" id="3.40.50.300">
    <property type="entry name" value="P-loop containing nucleotide triphosphate hydrolases"/>
    <property type="match status" value="1"/>
</dbReference>
<evidence type="ECO:0000256" key="1">
    <source>
        <dbReference type="ARBA" id="ARBA00006611"/>
    </source>
</evidence>
<proteinExistence type="inferred from homology"/>
<accession>A0A6B2M091</accession>